<sequence>MRSISFKLLLLVSLLVVVSRYTLAYEDSCSTDEECRRNCLCDVAYCDKSRDKCDYGFMNRVDVRFPKHPYISKNKDGSGR</sequence>
<dbReference type="RefSeq" id="NP_001030810.1">
    <property type="nucleotide sequence ID" value="NM_001035733.2"/>
</dbReference>
<name>A0A654FES9_ARATH</name>
<evidence type="ECO:0000313" key="2">
    <source>
        <dbReference type="EMBL" id="VYS59395.1"/>
    </source>
</evidence>
<proteinExistence type="predicted"/>
<reference evidence="2 3" key="1">
    <citation type="submission" date="2019-11" db="EMBL/GenBank/DDBJ databases">
        <authorList>
            <person name="Jiao W.-B."/>
            <person name="Schneeberger K."/>
        </authorList>
    </citation>
    <scope>NUCLEOTIDE SEQUENCE [LARGE SCALE GENOMIC DNA]</scope>
    <source>
        <strain evidence="3">cv. An-1</strain>
    </source>
</reference>
<gene>
    <name evidence="2" type="ORF">AN1_LOCUS14836</name>
</gene>
<dbReference type="KEGG" id="ath:AT3G45093"/>
<evidence type="ECO:0000256" key="1">
    <source>
        <dbReference type="SAM" id="SignalP"/>
    </source>
</evidence>
<feature type="signal peptide" evidence="1">
    <location>
        <begin position="1"/>
        <end position="24"/>
    </location>
</feature>
<evidence type="ECO:0000313" key="3">
    <source>
        <dbReference type="Proteomes" id="UP000426265"/>
    </source>
</evidence>
<dbReference type="AlphaFoldDB" id="A0A654FES9"/>
<keyword evidence="1" id="KW-0732">Signal</keyword>
<feature type="chain" id="PRO_5024933408" evidence="1">
    <location>
        <begin position="25"/>
        <end position="80"/>
    </location>
</feature>
<protein>
    <submittedName>
        <fullName evidence="2">Uncharacterized protein</fullName>
    </submittedName>
</protein>
<dbReference type="ExpressionAtlas" id="A0A654FES9">
    <property type="expression patterns" value="baseline and differential"/>
</dbReference>
<dbReference type="EMBL" id="CACRSJ010000106">
    <property type="protein sequence ID" value="VYS59395.1"/>
    <property type="molecule type" value="Genomic_DNA"/>
</dbReference>
<accession>A0A654FES9</accession>
<dbReference type="Proteomes" id="UP000426265">
    <property type="component" value="Unassembled WGS sequence"/>
</dbReference>
<organism evidence="2 3">
    <name type="scientific">Arabidopsis thaliana</name>
    <name type="common">Mouse-ear cress</name>
    <dbReference type="NCBI Taxonomy" id="3702"/>
    <lineage>
        <taxon>Eukaryota</taxon>
        <taxon>Viridiplantae</taxon>
        <taxon>Streptophyta</taxon>
        <taxon>Embryophyta</taxon>
        <taxon>Tracheophyta</taxon>
        <taxon>Spermatophyta</taxon>
        <taxon>Magnoliopsida</taxon>
        <taxon>eudicotyledons</taxon>
        <taxon>Gunneridae</taxon>
        <taxon>Pentapetalae</taxon>
        <taxon>rosids</taxon>
        <taxon>malvids</taxon>
        <taxon>Brassicales</taxon>
        <taxon>Brassicaceae</taxon>
        <taxon>Camelineae</taxon>
        <taxon>Arabidopsis</taxon>
    </lineage>
</organism>
<dbReference type="OMA" id="KSRDKCD"/>